<evidence type="ECO:0000256" key="8">
    <source>
        <dbReference type="SAM" id="SignalP"/>
    </source>
</evidence>
<evidence type="ECO:0000313" key="10">
    <source>
        <dbReference type="Proteomes" id="UP000186308"/>
    </source>
</evidence>
<protein>
    <submittedName>
        <fullName evidence="9">Outer membrane protein TolC</fullName>
    </submittedName>
</protein>
<dbReference type="PANTHER" id="PTHR30026">
    <property type="entry name" value="OUTER MEMBRANE PROTEIN TOLC"/>
    <property type="match status" value="1"/>
</dbReference>
<comment type="caution">
    <text evidence="9">The sequence shown here is derived from an EMBL/GenBank/DDBJ whole genome shotgun (WGS) entry which is preliminary data.</text>
</comment>
<keyword evidence="6" id="KW-0472">Membrane</keyword>
<evidence type="ECO:0000256" key="4">
    <source>
        <dbReference type="ARBA" id="ARBA00022452"/>
    </source>
</evidence>
<keyword evidence="3" id="KW-0813">Transport</keyword>
<evidence type="ECO:0000256" key="5">
    <source>
        <dbReference type="ARBA" id="ARBA00022692"/>
    </source>
</evidence>
<dbReference type="AlphaFoldDB" id="A0A8G2FDU6"/>
<feature type="chain" id="PRO_5034223054" evidence="8">
    <location>
        <begin position="21"/>
        <end position="460"/>
    </location>
</feature>
<dbReference type="InterPro" id="IPR003423">
    <property type="entry name" value="OMP_efflux"/>
</dbReference>
<keyword evidence="8" id="KW-0732">Signal</keyword>
<reference evidence="9 10" key="1">
    <citation type="submission" date="2017-01" db="EMBL/GenBank/DDBJ databases">
        <authorList>
            <person name="Varghese N."/>
            <person name="Submissions S."/>
        </authorList>
    </citation>
    <scope>NUCLEOTIDE SEQUENCE [LARGE SCALE GENOMIC DNA]</scope>
    <source>
        <strain evidence="9 10">ATCC 35905</strain>
    </source>
</reference>
<organism evidence="9 10">
    <name type="scientific">Acidiphilium rubrum</name>
    <dbReference type="NCBI Taxonomy" id="526"/>
    <lineage>
        <taxon>Bacteria</taxon>
        <taxon>Pseudomonadati</taxon>
        <taxon>Pseudomonadota</taxon>
        <taxon>Alphaproteobacteria</taxon>
        <taxon>Acetobacterales</taxon>
        <taxon>Acidocellaceae</taxon>
        <taxon>Acidiphilium</taxon>
    </lineage>
</organism>
<comment type="subcellular location">
    <subcellularLocation>
        <location evidence="1">Cell outer membrane</location>
    </subcellularLocation>
</comment>
<evidence type="ECO:0000256" key="3">
    <source>
        <dbReference type="ARBA" id="ARBA00022448"/>
    </source>
</evidence>
<dbReference type="Gene3D" id="1.20.1600.10">
    <property type="entry name" value="Outer membrane efflux proteins (OEP)"/>
    <property type="match status" value="1"/>
</dbReference>
<evidence type="ECO:0000256" key="7">
    <source>
        <dbReference type="ARBA" id="ARBA00023237"/>
    </source>
</evidence>
<name>A0A8G2FDU6_ACIRU</name>
<dbReference type="Pfam" id="PF02321">
    <property type="entry name" value="OEP"/>
    <property type="match status" value="2"/>
</dbReference>
<dbReference type="GO" id="GO:0015562">
    <property type="term" value="F:efflux transmembrane transporter activity"/>
    <property type="evidence" value="ECO:0007669"/>
    <property type="project" value="InterPro"/>
</dbReference>
<dbReference type="PANTHER" id="PTHR30026:SF20">
    <property type="entry name" value="OUTER MEMBRANE PROTEIN TOLC"/>
    <property type="match status" value="1"/>
</dbReference>
<dbReference type="EMBL" id="FTNE01000007">
    <property type="protein sequence ID" value="SIQ64532.1"/>
    <property type="molecule type" value="Genomic_DNA"/>
</dbReference>
<gene>
    <name evidence="9" type="ORF">SAMN05421828_10796</name>
</gene>
<evidence type="ECO:0000256" key="1">
    <source>
        <dbReference type="ARBA" id="ARBA00004442"/>
    </source>
</evidence>
<feature type="signal peptide" evidence="8">
    <location>
        <begin position="1"/>
        <end position="20"/>
    </location>
</feature>
<dbReference type="GO" id="GO:1990281">
    <property type="term" value="C:efflux pump complex"/>
    <property type="evidence" value="ECO:0007669"/>
    <property type="project" value="TreeGrafter"/>
</dbReference>
<comment type="similarity">
    <text evidence="2">Belongs to the outer membrane factor (OMF) (TC 1.B.17) family.</text>
</comment>
<dbReference type="RefSeq" id="WP_029310926.1">
    <property type="nucleotide sequence ID" value="NZ_FTNE01000007.1"/>
</dbReference>
<proteinExistence type="inferred from homology"/>
<accession>A0A8G2FDU6</accession>
<dbReference type="GO" id="GO:0015288">
    <property type="term" value="F:porin activity"/>
    <property type="evidence" value="ECO:0007669"/>
    <property type="project" value="TreeGrafter"/>
</dbReference>
<keyword evidence="7" id="KW-0998">Cell outer membrane</keyword>
<keyword evidence="4" id="KW-1134">Transmembrane beta strand</keyword>
<dbReference type="Proteomes" id="UP000186308">
    <property type="component" value="Unassembled WGS sequence"/>
</dbReference>
<evidence type="ECO:0000256" key="6">
    <source>
        <dbReference type="ARBA" id="ARBA00023136"/>
    </source>
</evidence>
<dbReference type="InterPro" id="IPR051906">
    <property type="entry name" value="TolC-like"/>
</dbReference>
<keyword evidence="5" id="KW-0812">Transmembrane</keyword>
<sequence>MRRAGVLTALAAALPGSAHAASLWTVWQAARANDPAFLAASAQLRAAATAQPTALAALLPQFTVAAAAGPQNQAFEGADFYGSGFEPIRQDQRIGVSTWQATLSQTLFDWSQIKTLQAAGFSVQQAAATYQARLEALNVRVITDYVAVLAANDNLASLRAAARGFALQYHDAEARYRAGMDGVIGADESRAAARSIEAQVVQAQTSLIAARETLAALTGDQVQVRGSFPVALALPAPGRIATWLARAASGNPTLAAAKLTVHDDAALIAAARGAYLPSISLQLQHTHTAQGGRAGYAFFGQGITGPAYSLQQGNAVTVQMNWNVFSGGATRAAVDQARARRDAAAANAATARLAVIRTVRTDYFAVLLDRARLAAARAAATAAARAVQAAADGVRAGLISASDLIADRQALLSAQLALHAAVVAAIDHEAGLAQAAGSATPLLVRRISTILTKHAPHQEK</sequence>
<evidence type="ECO:0000313" key="9">
    <source>
        <dbReference type="EMBL" id="SIQ64532.1"/>
    </source>
</evidence>
<dbReference type="SUPFAM" id="SSF56954">
    <property type="entry name" value="Outer membrane efflux proteins (OEP)"/>
    <property type="match status" value="1"/>
</dbReference>
<dbReference type="GO" id="GO:0009279">
    <property type="term" value="C:cell outer membrane"/>
    <property type="evidence" value="ECO:0007669"/>
    <property type="project" value="UniProtKB-SubCell"/>
</dbReference>
<evidence type="ECO:0000256" key="2">
    <source>
        <dbReference type="ARBA" id="ARBA00007613"/>
    </source>
</evidence>
<keyword evidence="10" id="KW-1185">Reference proteome</keyword>
<dbReference type="OrthoDB" id="9813458at2"/>